<dbReference type="Pfam" id="PF05047">
    <property type="entry name" value="L51_S25_CI-B8"/>
    <property type="match status" value="1"/>
</dbReference>
<keyword evidence="6" id="KW-0999">Mitochondrion inner membrane</keyword>
<dbReference type="GO" id="GO:0005743">
    <property type="term" value="C:mitochondrial inner membrane"/>
    <property type="evidence" value="ECO:0007669"/>
    <property type="project" value="UniProtKB-SubCell"/>
</dbReference>
<keyword evidence="13" id="KW-1185">Reference proteome</keyword>
<evidence type="ECO:0000256" key="8">
    <source>
        <dbReference type="ARBA" id="ARBA00023128"/>
    </source>
</evidence>
<gene>
    <name evidence="12" type="ORF">APUTEX25_003214</name>
    <name evidence="11" type="ORF">F751_4357</name>
</gene>
<name>A0A087ST28_AUXPR</name>
<reference evidence="12" key="4">
    <citation type="submission" date="2018-11" db="EMBL/GenBank/DDBJ databases">
        <title>Characterization of plant carbon substrate utilization by Auxenochlorella protothecoides.</title>
        <authorList>
            <person name="Vogler B.W."/>
            <person name="Starkenburg S.R."/>
            <person name="Sudasinghe N."/>
            <person name="Schambach J.Y."/>
            <person name="Rollin J.A."/>
            <person name="Pattathil S."/>
            <person name="Barry A.N."/>
        </authorList>
    </citation>
    <scope>NUCLEOTIDE SEQUENCE [LARGE SCALE GENOMIC DNA]</scope>
    <source>
        <strain evidence="12">UTEX 25</strain>
    </source>
</reference>
<dbReference type="InterPro" id="IPR036249">
    <property type="entry name" value="Thioredoxin-like_sf"/>
</dbReference>
<dbReference type="STRING" id="3075.A0A087ST28"/>
<evidence type="ECO:0000313" key="14">
    <source>
        <dbReference type="Proteomes" id="UP000279271"/>
    </source>
</evidence>
<evidence type="ECO:0000256" key="6">
    <source>
        <dbReference type="ARBA" id="ARBA00022792"/>
    </source>
</evidence>
<keyword evidence="8" id="KW-0496">Mitochondrion</keyword>
<feature type="domain" description="Ribosomal protein/NADH dehydrogenase" evidence="10">
    <location>
        <begin position="7"/>
        <end position="79"/>
    </location>
</feature>
<evidence type="ECO:0000256" key="7">
    <source>
        <dbReference type="ARBA" id="ARBA00022982"/>
    </source>
</evidence>
<organism evidence="11 13">
    <name type="scientific">Auxenochlorella protothecoides</name>
    <name type="common">Green microalga</name>
    <name type="synonym">Chlorella protothecoides</name>
    <dbReference type="NCBI Taxonomy" id="3075"/>
    <lineage>
        <taxon>Eukaryota</taxon>
        <taxon>Viridiplantae</taxon>
        <taxon>Chlorophyta</taxon>
        <taxon>core chlorophytes</taxon>
        <taxon>Trebouxiophyceae</taxon>
        <taxon>Chlorellales</taxon>
        <taxon>Chlorellaceae</taxon>
        <taxon>Auxenochlorella</taxon>
    </lineage>
</organism>
<dbReference type="PANTHER" id="PTHR12878:SF0">
    <property type="entry name" value="NADH DEHYDROGENASE [UBIQUINONE] 1 ALPHA SUBCOMPLEX SUBUNIT 2"/>
    <property type="match status" value="1"/>
</dbReference>
<accession>A0A087ST28</accession>
<evidence type="ECO:0000313" key="12">
    <source>
        <dbReference type="EMBL" id="RMZ53680.1"/>
    </source>
</evidence>
<dbReference type="GeneID" id="23615748"/>
<dbReference type="KEGG" id="apro:F751_4357"/>
<comment type="similarity">
    <text evidence="3">Belongs to the complex I NDUFA2 subunit family.</text>
</comment>
<dbReference type="RefSeq" id="XP_011401931.1">
    <property type="nucleotide sequence ID" value="XM_011403629.1"/>
</dbReference>
<dbReference type="Proteomes" id="UP000028924">
    <property type="component" value="Unassembled WGS sequence"/>
</dbReference>
<evidence type="ECO:0000256" key="5">
    <source>
        <dbReference type="ARBA" id="ARBA00022660"/>
    </source>
</evidence>
<comment type="subcellular location">
    <subcellularLocation>
        <location evidence="2">Mitochondrion inner membrane</location>
        <topology evidence="2">Peripheral membrane protein</topology>
        <orientation evidence="2">Matrix side</orientation>
    </subcellularLocation>
</comment>
<keyword evidence="7" id="KW-0249">Electron transport</keyword>
<dbReference type="Gene3D" id="3.40.30.10">
    <property type="entry name" value="Glutaredoxin"/>
    <property type="match status" value="1"/>
</dbReference>
<dbReference type="SMART" id="SM00916">
    <property type="entry name" value="L51_S25_CI-B8"/>
    <property type="match status" value="1"/>
</dbReference>
<dbReference type="InterPro" id="IPR016464">
    <property type="entry name" value="NADH_Ub_cplx-1_asu_su-2"/>
</dbReference>
<evidence type="ECO:0000313" key="13">
    <source>
        <dbReference type="Proteomes" id="UP000028924"/>
    </source>
</evidence>
<evidence type="ECO:0000256" key="4">
    <source>
        <dbReference type="ARBA" id="ARBA00022448"/>
    </source>
</evidence>
<reference evidence="14" key="2">
    <citation type="journal article" date="2018" name="Algal Res.">
        <title>Characterization of plant carbon substrate utilization by Auxenochlorella protothecoides.</title>
        <authorList>
            <person name="Vogler B.W."/>
            <person name="Starkenburg S.R."/>
            <person name="Sudasinghe N."/>
            <person name="Schambach J.Y."/>
            <person name="Rollin J.A."/>
            <person name="Pattathil S."/>
            <person name="Barry A.N."/>
        </authorList>
    </citation>
    <scope>NUCLEOTIDE SEQUENCE [LARGE SCALE GENOMIC DNA]</scope>
    <source>
        <strain evidence="14">UTEX 25</strain>
    </source>
</reference>
<evidence type="ECO:0000256" key="3">
    <source>
        <dbReference type="ARBA" id="ARBA00008939"/>
    </source>
</evidence>
<dbReference type="AlphaFoldDB" id="A0A087ST28"/>
<dbReference type="eggNOG" id="KOG3446">
    <property type="taxonomic scope" value="Eukaryota"/>
</dbReference>
<evidence type="ECO:0000259" key="10">
    <source>
        <dbReference type="SMART" id="SM00916"/>
    </source>
</evidence>
<comment type="function">
    <text evidence="1">Accessory subunit of the mitochondrial membrane respiratory chain NADH dehydrogenase (Complex I), that is believed not to be involved in catalysis. Complex I functions in the transfer of electrons from NADH to the respiratory chain. The immediate electron acceptor for the enzyme is believed to be ubiquinone.</text>
</comment>
<dbReference type="InterPro" id="IPR007741">
    <property type="entry name" value="Ribosomal_mL43/mS25/NADH_DH"/>
</dbReference>
<dbReference type="PIRSF" id="PIRSF005822">
    <property type="entry name" value="NDUA2"/>
    <property type="match status" value="1"/>
</dbReference>
<sequence length="79" mass="8763">MAWKSLLTKNLQELRDFIFGSYKDLKKANPNFPILIREASGVEAKLIARYDLGVEKTVSIDGLPAADISKQLEALVTKA</sequence>
<dbReference type="Proteomes" id="UP000279271">
    <property type="component" value="Unassembled WGS sequence"/>
</dbReference>
<dbReference type="PANTHER" id="PTHR12878">
    <property type="entry name" value="NADH-UBIQUINONE OXIDOREDUCTASE B8 SUBUNIT"/>
    <property type="match status" value="1"/>
</dbReference>
<keyword evidence="9" id="KW-0472">Membrane</keyword>
<reference evidence="11 13" key="1">
    <citation type="journal article" date="2014" name="BMC Genomics">
        <title>Oil accumulation mechanisms of the oleaginous microalga Chlorella protothecoides revealed through its genome, transcriptomes, and proteomes.</title>
        <authorList>
            <person name="Gao C."/>
            <person name="Wang Y."/>
            <person name="Shen Y."/>
            <person name="Yan D."/>
            <person name="He X."/>
            <person name="Dai J."/>
            <person name="Wu Q."/>
        </authorList>
    </citation>
    <scope>NUCLEOTIDE SEQUENCE [LARGE SCALE GENOMIC DNA]</scope>
    <source>
        <strain evidence="11 13">0710</strain>
    </source>
</reference>
<reference evidence="12" key="3">
    <citation type="submission" date="2018-10" db="EMBL/GenBank/DDBJ databases">
        <authorList>
            <person name="Hovde B."/>
            <person name="Zhang X."/>
        </authorList>
    </citation>
    <scope>NUCLEOTIDE SEQUENCE [LARGE SCALE GENOMIC DNA]</scope>
    <source>
        <strain evidence="12">UTEX 25</strain>
    </source>
</reference>
<evidence type="ECO:0000256" key="1">
    <source>
        <dbReference type="ARBA" id="ARBA00003195"/>
    </source>
</evidence>
<keyword evidence="4" id="KW-0813">Transport</keyword>
<dbReference type="SUPFAM" id="SSF52833">
    <property type="entry name" value="Thioredoxin-like"/>
    <property type="match status" value="1"/>
</dbReference>
<dbReference type="EMBL" id="KL662183">
    <property type="protein sequence ID" value="KFM28882.1"/>
    <property type="molecule type" value="Genomic_DNA"/>
</dbReference>
<keyword evidence="5" id="KW-0679">Respiratory chain</keyword>
<protein>
    <submittedName>
        <fullName evidence="11">NADH dehydrogenase [ubiquinone] 1 alpha subcomplex subunit 2</fullName>
    </submittedName>
</protein>
<proteinExistence type="inferred from homology"/>
<dbReference type="OrthoDB" id="10250268at2759"/>
<dbReference type="EMBL" id="QOKY01000196">
    <property type="protein sequence ID" value="RMZ53680.1"/>
    <property type="molecule type" value="Genomic_DNA"/>
</dbReference>
<keyword evidence="11" id="KW-0830">Ubiquinone</keyword>
<evidence type="ECO:0000313" key="11">
    <source>
        <dbReference type="EMBL" id="KFM28882.1"/>
    </source>
</evidence>
<evidence type="ECO:0000256" key="9">
    <source>
        <dbReference type="ARBA" id="ARBA00023136"/>
    </source>
</evidence>
<evidence type="ECO:0000256" key="2">
    <source>
        <dbReference type="ARBA" id="ARBA00004443"/>
    </source>
</evidence>